<sequence>MRVASTQYHTTMNTALQNASYRLEHVMQQMASGNRIMVPSDDPVTSVRLARLNREEAALDQYKENIGALRSRLQQNEALLDGSVSDILQARDLLVWANDGGNTTEDVGAMANSLAALRDSLFYSSNSVDQEGRFLFSGTATATKTITLDPAAASGARYTATGNADAQKVVVGNGVTQTANSTLQEMAPLLNLLDRTIDTLRTPGVKVNDPAVQAVLVATLDGLDTGLNSINTKIATLGGAQNTLQTLEDNHGNVSLSNRQAALTLGQLDYGDAAVKLNGYTTAVQATQKAYAKVSALSLFDMI</sequence>
<dbReference type="STRING" id="946333.A4W93_15865"/>
<dbReference type="Proteomes" id="UP000193427">
    <property type="component" value="Chromosome"/>
</dbReference>
<keyword evidence="5" id="KW-0966">Cell projection</keyword>
<dbReference type="NCBIfam" id="TIGR02550">
    <property type="entry name" value="flagell_flgL"/>
    <property type="match status" value="1"/>
</dbReference>
<accession>A0A1W6LAK3</accession>
<keyword evidence="5" id="KW-0282">Flagellum</keyword>
<name>A0A1W6LAK3_9BURK</name>
<evidence type="ECO:0000313" key="5">
    <source>
        <dbReference type="EMBL" id="ARN21256.1"/>
    </source>
</evidence>
<dbReference type="InterPro" id="IPR001029">
    <property type="entry name" value="Flagellin_N"/>
</dbReference>
<comment type="subcellular location">
    <subcellularLocation>
        <location evidence="1">Bacterial flagellum</location>
    </subcellularLocation>
    <subcellularLocation>
        <location evidence="2">Secreted</location>
    </subcellularLocation>
</comment>
<organism evidence="5 6">
    <name type="scientific">Piscinibacter gummiphilus</name>
    <dbReference type="NCBI Taxonomy" id="946333"/>
    <lineage>
        <taxon>Bacteria</taxon>
        <taxon>Pseudomonadati</taxon>
        <taxon>Pseudomonadota</taxon>
        <taxon>Betaproteobacteria</taxon>
        <taxon>Burkholderiales</taxon>
        <taxon>Sphaerotilaceae</taxon>
        <taxon>Piscinibacter</taxon>
    </lineage>
</organism>
<dbReference type="AlphaFoldDB" id="A0A1W6LAK3"/>
<gene>
    <name evidence="5" type="ORF">A4W93_15865</name>
</gene>
<evidence type="ECO:0000256" key="1">
    <source>
        <dbReference type="ARBA" id="ARBA00004365"/>
    </source>
</evidence>
<dbReference type="PANTHER" id="PTHR42792">
    <property type="entry name" value="FLAGELLIN"/>
    <property type="match status" value="1"/>
</dbReference>
<dbReference type="SUPFAM" id="SSF64518">
    <property type="entry name" value="Phase 1 flagellin"/>
    <property type="match status" value="1"/>
</dbReference>
<dbReference type="Pfam" id="PF00669">
    <property type="entry name" value="Flagellin_N"/>
    <property type="match status" value="1"/>
</dbReference>
<dbReference type="OrthoDB" id="9768249at2"/>
<dbReference type="RefSeq" id="WP_085751544.1">
    <property type="nucleotide sequence ID" value="NZ_BSPR01000004.1"/>
</dbReference>
<keyword evidence="6" id="KW-1185">Reference proteome</keyword>
<dbReference type="GO" id="GO:0071973">
    <property type="term" value="P:bacterial-type flagellum-dependent cell motility"/>
    <property type="evidence" value="ECO:0007669"/>
    <property type="project" value="InterPro"/>
</dbReference>
<proteinExistence type="inferred from homology"/>
<dbReference type="GO" id="GO:0009424">
    <property type="term" value="C:bacterial-type flagellum hook"/>
    <property type="evidence" value="ECO:0007669"/>
    <property type="project" value="InterPro"/>
</dbReference>
<protein>
    <submittedName>
        <fullName evidence="5">Flagellar biosynthesis protein FlgL</fullName>
    </submittedName>
</protein>
<reference evidence="5 6" key="1">
    <citation type="submission" date="2016-04" db="EMBL/GenBank/DDBJ databases">
        <title>Complete genome sequence of natural rubber-degrading, novel Gram-negative bacterium, Rhizobacter gummiphilus strain NS21.</title>
        <authorList>
            <person name="Tabata M."/>
            <person name="Kasai D."/>
            <person name="Fukuda M."/>
        </authorList>
    </citation>
    <scope>NUCLEOTIDE SEQUENCE [LARGE SCALE GENOMIC DNA]</scope>
    <source>
        <strain evidence="5 6">NS21</strain>
    </source>
</reference>
<dbReference type="GO" id="GO:0005198">
    <property type="term" value="F:structural molecule activity"/>
    <property type="evidence" value="ECO:0007669"/>
    <property type="project" value="InterPro"/>
</dbReference>
<keyword evidence="4" id="KW-0975">Bacterial flagellum</keyword>
<evidence type="ECO:0000256" key="4">
    <source>
        <dbReference type="ARBA" id="ARBA00023143"/>
    </source>
</evidence>
<comment type="similarity">
    <text evidence="3">Belongs to the bacterial flagellin family.</text>
</comment>
<evidence type="ECO:0000256" key="3">
    <source>
        <dbReference type="ARBA" id="ARBA00005709"/>
    </source>
</evidence>
<dbReference type="KEGG" id="rgu:A4W93_15865"/>
<dbReference type="EMBL" id="CP015118">
    <property type="protein sequence ID" value="ARN21256.1"/>
    <property type="molecule type" value="Genomic_DNA"/>
</dbReference>
<evidence type="ECO:0000313" key="6">
    <source>
        <dbReference type="Proteomes" id="UP000193427"/>
    </source>
</evidence>
<dbReference type="InterPro" id="IPR013384">
    <property type="entry name" value="Flagell_FlgL"/>
</dbReference>
<dbReference type="Gene3D" id="1.20.1330.10">
    <property type="entry name" value="f41 fragment of flagellin, N-terminal domain"/>
    <property type="match status" value="1"/>
</dbReference>
<dbReference type="PANTHER" id="PTHR42792:SF1">
    <property type="entry name" value="FLAGELLAR HOOK-ASSOCIATED PROTEIN 3"/>
    <property type="match status" value="1"/>
</dbReference>
<evidence type="ECO:0000256" key="2">
    <source>
        <dbReference type="ARBA" id="ARBA00004613"/>
    </source>
</evidence>
<keyword evidence="5" id="KW-0969">Cilium</keyword>
<dbReference type="InterPro" id="IPR001492">
    <property type="entry name" value="Flagellin"/>
</dbReference>
<dbReference type="GO" id="GO:0005576">
    <property type="term" value="C:extracellular region"/>
    <property type="evidence" value="ECO:0007669"/>
    <property type="project" value="UniProtKB-SubCell"/>
</dbReference>